<name>A0A9W7MV72_HIBTR</name>
<dbReference type="OrthoDB" id="1372046at2759"/>
<dbReference type="GO" id="GO:0016132">
    <property type="term" value="P:brassinosteroid biosynthetic process"/>
    <property type="evidence" value="ECO:0007669"/>
    <property type="project" value="TreeGrafter"/>
</dbReference>
<evidence type="ECO:0000256" key="10">
    <source>
        <dbReference type="ARBA" id="ARBA00023033"/>
    </source>
</evidence>
<comment type="similarity">
    <text evidence="3 13">Belongs to the cytochrome P450 family.</text>
</comment>
<evidence type="ECO:0000256" key="8">
    <source>
        <dbReference type="ARBA" id="ARBA00023002"/>
    </source>
</evidence>
<dbReference type="GO" id="GO:0016020">
    <property type="term" value="C:membrane"/>
    <property type="evidence" value="ECO:0007669"/>
    <property type="project" value="UniProtKB-SubCell"/>
</dbReference>
<accession>A0A9W7MV72</accession>
<sequence>MTMKSVWLFAISMLVISISVTIRWIYRWRNPKCNGTLPPGSMGLPLLGETLSFIATANSIDIHPFVKKRMNRYGPLFKTSVAGRSIVVSTDPDFNNFLFQQEGKLVEMWYMDSFAKLLRQDTTAASGYVHKYLRHLVMSHFGVETLKNRLLPQLECAIKSRLQEWAKQPEVQLKDQTAAMIFEFSAKHMLGYEAERSWDHENMVGNLSNFLEGLMSFPLRIPGTAFYRCRQRQQKVMKVISELVEERMKWSNWDGGRGDFVDQMVEDMRTETFLTKEFASHVLFGILLASFETISSTIALAINYLSHHPSLLQQLTEEHEEILNKRRREGNPGPADGLVWEEYISMNFTHNVINESLRLANVAPGILRRVIKDIHVNGYTIPRGWAIMVVPAALQLNPNIYENPLTFNPSRWKNTGSNAKAKNFLAFGGGNRACAGAEFSKVLMAVFLHVLVTKYRWTKIRGGDVVRAPTLGFADGFYVSVSEKHA</sequence>
<evidence type="ECO:0000256" key="7">
    <source>
        <dbReference type="ARBA" id="ARBA00022989"/>
    </source>
</evidence>
<dbReference type="InterPro" id="IPR036396">
    <property type="entry name" value="Cyt_P450_sf"/>
</dbReference>
<dbReference type="PANTHER" id="PTHR24286:SF90">
    <property type="entry name" value="CYTOCHROME P450"/>
    <property type="match status" value="1"/>
</dbReference>
<keyword evidence="6 12" id="KW-0479">Metal-binding</keyword>
<dbReference type="PROSITE" id="PS00086">
    <property type="entry name" value="CYTOCHROME_P450"/>
    <property type="match status" value="1"/>
</dbReference>
<keyword evidence="8 13" id="KW-0560">Oxidoreductase</keyword>
<reference evidence="15" key="1">
    <citation type="submission" date="2023-05" db="EMBL/GenBank/DDBJ databases">
        <title>Genome and transcriptome analyses reveal genes involved in the formation of fine ridges on petal epidermal cells in Hibiscus trionum.</title>
        <authorList>
            <person name="Koshimizu S."/>
            <person name="Masuda S."/>
            <person name="Ishii T."/>
            <person name="Shirasu K."/>
            <person name="Hoshino A."/>
            <person name="Arita M."/>
        </authorList>
    </citation>
    <scope>NUCLEOTIDE SEQUENCE</scope>
    <source>
        <strain evidence="15">Hamamatsu line</strain>
    </source>
</reference>
<evidence type="ECO:0000313" key="15">
    <source>
        <dbReference type="EMBL" id="GMJ14862.1"/>
    </source>
</evidence>
<comment type="subcellular location">
    <subcellularLocation>
        <location evidence="2">Membrane</location>
        <topology evidence="2">Single-pass membrane protein</topology>
    </subcellularLocation>
</comment>
<dbReference type="FunFam" id="1.10.630.10:FF:000020">
    <property type="entry name" value="Cytochrome P450 family protein"/>
    <property type="match status" value="1"/>
</dbReference>
<dbReference type="GO" id="GO:0010268">
    <property type="term" value="P:brassinosteroid homeostasis"/>
    <property type="evidence" value="ECO:0007669"/>
    <property type="project" value="TreeGrafter"/>
</dbReference>
<dbReference type="GO" id="GO:0020037">
    <property type="term" value="F:heme binding"/>
    <property type="evidence" value="ECO:0007669"/>
    <property type="project" value="InterPro"/>
</dbReference>
<evidence type="ECO:0000256" key="1">
    <source>
        <dbReference type="ARBA" id="ARBA00001971"/>
    </source>
</evidence>
<keyword evidence="11 14" id="KW-0472">Membrane</keyword>
<keyword evidence="9 12" id="KW-0408">Iron</keyword>
<feature type="binding site" description="axial binding residue" evidence="12">
    <location>
        <position position="434"/>
    </location>
    <ligand>
        <name>heme</name>
        <dbReference type="ChEBI" id="CHEBI:30413"/>
    </ligand>
    <ligandPart>
        <name>Fe</name>
        <dbReference type="ChEBI" id="CHEBI:18248"/>
    </ligandPart>
</feature>
<feature type="transmembrane region" description="Helical" evidence="14">
    <location>
        <begin position="6"/>
        <end position="26"/>
    </location>
</feature>
<evidence type="ECO:0000256" key="2">
    <source>
        <dbReference type="ARBA" id="ARBA00004167"/>
    </source>
</evidence>
<dbReference type="SUPFAM" id="SSF48264">
    <property type="entry name" value="Cytochrome P450"/>
    <property type="match status" value="1"/>
</dbReference>
<keyword evidence="10 13" id="KW-0503">Monooxygenase</keyword>
<evidence type="ECO:0000256" key="13">
    <source>
        <dbReference type="RuleBase" id="RU000461"/>
    </source>
</evidence>
<keyword evidence="16" id="KW-1185">Reference proteome</keyword>
<dbReference type="CDD" id="cd11043">
    <property type="entry name" value="CYP90-like"/>
    <property type="match status" value="1"/>
</dbReference>
<dbReference type="InterPro" id="IPR001128">
    <property type="entry name" value="Cyt_P450"/>
</dbReference>
<dbReference type="Pfam" id="PF00067">
    <property type="entry name" value="p450"/>
    <property type="match status" value="1"/>
</dbReference>
<dbReference type="EMBL" id="BSYR01000074">
    <property type="protein sequence ID" value="GMJ14862.1"/>
    <property type="molecule type" value="Genomic_DNA"/>
</dbReference>
<organism evidence="15 16">
    <name type="scientific">Hibiscus trionum</name>
    <name type="common">Flower of an hour</name>
    <dbReference type="NCBI Taxonomy" id="183268"/>
    <lineage>
        <taxon>Eukaryota</taxon>
        <taxon>Viridiplantae</taxon>
        <taxon>Streptophyta</taxon>
        <taxon>Embryophyta</taxon>
        <taxon>Tracheophyta</taxon>
        <taxon>Spermatophyta</taxon>
        <taxon>Magnoliopsida</taxon>
        <taxon>eudicotyledons</taxon>
        <taxon>Gunneridae</taxon>
        <taxon>Pentapetalae</taxon>
        <taxon>rosids</taxon>
        <taxon>malvids</taxon>
        <taxon>Malvales</taxon>
        <taxon>Malvaceae</taxon>
        <taxon>Malvoideae</taxon>
        <taxon>Hibiscus</taxon>
    </lineage>
</organism>
<dbReference type="GO" id="GO:0004497">
    <property type="term" value="F:monooxygenase activity"/>
    <property type="evidence" value="ECO:0007669"/>
    <property type="project" value="UniProtKB-KW"/>
</dbReference>
<evidence type="ECO:0000256" key="11">
    <source>
        <dbReference type="ARBA" id="ARBA00023136"/>
    </source>
</evidence>
<comment type="caution">
    <text evidence="15">The sequence shown here is derived from an EMBL/GenBank/DDBJ whole genome shotgun (WGS) entry which is preliminary data.</text>
</comment>
<dbReference type="PRINTS" id="PR00385">
    <property type="entry name" value="P450"/>
</dbReference>
<dbReference type="GO" id="GO:0016705">
    <property type="term" value="F:oxidoreductase activity, acting on paired donors, with incorporation or reduction of molecular oxygen"/>
    <property type="evidence" value="ECO:0007669"/>
    <property type="project" value="InterPro"/>
</dbReference>
<protein>
    <submittedName>
        <fullName evidence="15">Cytochrome P450, family 87, subfamily A, polypeptide 2</fullName>
    </submittedName>
</protein>
<dbReference type="Proteomes" id="UP001165190">
    <property type="component" value="Unassembled WGS sequence"/>
</dbReference>
<evidence type="ECO:0000256" key="3">
    <source>
        <dbReference type="ARBA" id="ARBA00010617"/>
    </source>
</evidence>
<comment type="cofactor">
    <cofactor evidence="1 12">
        <name>heme</name>
        <dbReference type="ChEBI" id="CHEBI:30413"/>
    </cofactor>
</comment>
<keyword evidence="7 14" id="KW-1133">Transmembrane helix</keyword>
<dbReference type="GO" id="GO:0005506">
    <property type="term" value="F:iron ion binding"/>
    <property type="evidence" value="ECO:0007669"/>
    <property type="project" value="InterPro"/>
</dbReference>
<dbReference type="PRINTS" id="PR00463">
    <property type="entry name" value="EP450I"/>
</dbReference>
<gene>
    <name evidence="15" type="ORF">HRI_005155500</name>
</gene>
<evidence type="ECO:0000313" key="16">
    <source>
        <dbReference type="Proteomes" id="UP001165190"/>
    </source>
</evidence>
<evidence type="ECO:0000256" key="5">
    <source>
        <dbReference type="ARBA" id="ARBA00022692"/>
    </source>
</evidence>
<dbReference type="InterPro" id="IPR017972">
    <property type="entry name" value="Cyt_P450_CS"/>
</dbReference>
<proteinExistence type="inferred from homology"/>
<evidence type="ECO:0000256" key="9">
    <source>
        <dbReference type="ARBA" id="ARBA00023004"/>
    </source>
</evidence>
<keyword evidence="4 12" id="KW-0349">Heme</keyword>
<evidence type="ECO:0000256" key="6">
    <source>
        <dbReference type="ARBA" id="ARBA00022723"/>
    </source>
</evidence>
<keyword evidence="5 14" id="KW-0812">Transmembrane</keyword>
<dbReference type="InterPro" id="IPR002401">
    <property type="entry name" value="Cyt_P450_E_grp-I"/>
</dbReference>
<dbReference type="Gene3D" id="1.10.630.10">
    <property type="entry name" value="Cytochrome P450"/>
    <property type="match status" value="1"/>
</dbReference>
<evidence type="ECO:0000256" key="14">
    <source>
        <dbReference type="SAM" id="Phobius"/>
    </source>
</evidence>
<dbReference type="AlphaFoldDB" id="A0A9W7MV72"/>
<evidence type="ECO:0000256" key="4">
    <source>
        <dbReference type="ARBA" id="ARBA00022617"/>
    </source>
</evidence>
<dbReference type="GO" id="GO:0016125">
    <property type="term" value="P:sterol metabolic process"/>
    <property type="evidence" value="ECO:0007669"/>
    <property type="project" value="TreeGrafter"/>
</dbReference>
<evidence type="ECO:0000256" key="12">
    <source>
        <dbReference type="PIRSR" id="PIRSR602401-1"/>
    </source>
</evidence>
<dbReference type="PANTHER" id="PTHR24286">
    <property type="entry name" value="CYTOCHROME P450 26"/>
    <property type="match status" value="1"/>
</dbReference>